<keyword evidence="4" id="KW-1185">Reference proteome</keyword>
<name>A0A371CLU5_9APHY</name>
<dbReference type="STRING" id="139420.A0A371CLU5"/>
<gene>
    <name evidence="3" type="ORF">OH76DRAFT_1449878</name>
</gene>
<evidence type="ECO:0000313" key="3">
    <source>
        <dbReference type="EMBL" id="RDX41250.1"/>
    </source>
</evidence>
<evidence type="ECO:0000259" key="2">
    <source>
        <dbReference type="PROSITE" id="PS50011"/>
    </source>
</evidence>
<dbReference type="PROSITE" id="PS00109">
    <property type="entry name" value="PROTEIN_KINASE_TYR"/>
    <property type="match status" value="1"/>
</dbReference>
<feature type="compositionally biased region" description="Low complexity" evidence="1">
    <location>
        <begin position="24"/>
        <end position="40"/>
    </location>
</feature>
<evidence type="ECO:0000256" key="1">
    <source>
        <dbReference type="SAM" id="MobiDB-lite"/>
    </source>
</evidence>
<dbReference type="PANTHER" id="PTHR37171:SF1">
    <property type="entry name" value="SERINE_THREONINE-PROTEIN KINASE YRZF-RELATED"/>
    <property type="match status" value="1"/>
</dbReference>
<feature type="domain" description="Protein kinase" evidence="2">
    <location>
        <begin position="64"/>
        <end position="330"/>
    </location>
</feature>
<organism evidence="3 4">
    <name type="scientific">Lentinus brumalis</name>
    <dbReference type="NCBI Taxonomy" id="2498619"/>
    <lineage>
        <taxon>Eukaryota</taxon>
        <taxon>Fungi</taxon>
        <taxon>Dikarya</taxon>
        <taxon>Basidiomycota</taxon>
        <taxon>Agaricomycotina</taxon>
        <taxon>Agaricomycetes</taxon>
        <taxon>Polyporales</taxon>
        <taxon>Polyporaceae</taxon>
        <taxon>Lentinus</taxon>
    </lineage>
</organism>
<dbReference type="AlphaFoldDB" id="A0A371CLU5"/>
<dbReference type="GO" id="GO:0005524">
    <property type="term" value="F:ATP binding"/>
    <property type="evidence" value="ECO:0007669"/>
    <property type="project" value="InterPro"/>
</dbReference>
<sequence>MSSLLWPKFFTSYDSDDSDDSDSESSGPPSLPDSDSSADPSESCYSLAAYIADRDVAVPTRAFLQTLISAGSDGNSQVFRAELRIVANGRLTKQRRDVVCKVAYGERQIEILRKEADLYNTKLRDFQGRIVPLMYGCYIDDTDEGPTGVLVLQYCGVALTYELKYYALTIRHQAVNALLAIHKAGVEHNDFAERNIVVSKNGKGRPHVRIVDFGMADPDHACPVKHDKIIAYDLAPALAHFPCNELYAACMEHARIWLPKYVYLFGNLIHVEHATSVDSLLQHCPNIPAHERESVVRGWAQRKIDELSEMWEKRQALDANPVHIDFDTDD</sequence>
<dbReference type="OrthoDB" id="3271031at2759"/>
<dbReference type="SUPFAM" id="SSF56112">
    <property type="entry name" value="Protein kinase-like (PK-like)"/>
    <property type="match status" value="1"/>
</dbReference>
<evidence type="ECO:0000313" key="4">
    <source>
        <dbReference type="Proteomes" id="UP000256964"/>
    </source>
</evidence>
<dbReference type="InterPro" id="IPR011009">
    <property type="entry name" value="Kinase-like_dom_sf"/>
</dbReference>
<protein>
    <recommendedName>
        <fullName evidence="2">Protein kinase domain-containing protein</fullName>
    </recommendedName>
</protein>
<dbReference type="PROSITE" id="PS50011">
    <property type="entry name" value="PROTEIN_KINASE_DOM"/>
    <property type="match status" value="1"/>
</dbReference>
<dbReference type="InterPro" id="IPR008266">
    <property type="entry name" value="Tyr_kinase_AS"/>
</dbReference>
<dbReference type="Gene3D" id="1.10.510.10">
    <property type="entry name" value="Transferase(Phosphotransferase) domain 1"/>
    <property type="match status" value="1"/>
</dbReference>
<feature type="compositionally biased region" description="Acidic residues" evidence="1">
    <location>
        <begin position="14"/>
        <end position="23"/>
    </location>
</feature>
<dbReference type="InterPro" id="IPR052396">
    <property type="entry name" value="Meiotic_Drive_Suppr_Kinase"/>
</dbReference>
<feature type="region of interest" description="Disordered" evidence="1">
    <location>
        <begin position="1"/>
        <end position="40"/>
    </location>
</feature>
<dbReference type="InterPro" id="IPR000719">
    <property type="entry name" value="Prot_kinase_dom"/>
</dbReference>
<reference evidence="3 4" key="1">
    <citation type="journal article" date="2018" name="Biotechnol. Biofuels">
        <title>Integrative visual omics of the white-rot fungus Polyporus brumalis exposes the biotechnological potential of its oxidative enzymes for delignifying raw plant biomass.</title>
        <authorList>
            <person name="Miyauchi S."/>
            <person name="Rancon A."/>
            <person name="Drula E."/>
            <person name="Hage H."/>
            <person name="Chaduli D."/>
            <person name="Favel A."/>
            <person name="Grisel S."/>
            <person name="Henrissat B."/>
            <person name="Herpoel-Gimbert I."/>
            <person name="Ruiz-Duenas F.J."/>
            <person name="Chevret D."/>
            <person name="Hainaut M."/>
            <person name="Lin J."/>
            <person name="Wang M."/>
            <person name="Pangilinan J."/>
            <person name="Lipzen A."/>
            <person name="Lesage-Meessen L."/>
            <person name="Navarro D."/>
            <person name="Riley R."/>
            <person name="Grigoriev I.V."/>
            <person name="Zhou S."/>
            <person name="Raouche S."/>
            <person name="Rosso M.N."/>
        </authorList>
    </citation>
    <scope>NUCLEOTIDE SEQUENCE [LARGE SCALE GENOMIC DNA]</scope>
    <source>
        <strain evidence="3 4">BRFM 1820</strain>
    </source>
</reference>
<dbReference type="EMBL" id="KZ857518">
    <property type="protein sequence ID" value="RDX41250.1"/>
    <property type="molecule type" value="Genomic_DNA"/>
</dbReference>
<accession>A0A371CLU5</accession>
<dbReference type="GO" id="GO:0004672">
    <property type="term" value="F:protein kinase activity"/>
    <property type="evidence" value="ECO:0007669"/>
    <property type="project" value="InterPro"/>
</dbReference>
<dbReference type="Proteomes" id="UP000256964">
    <property type="component" value="Unassembled WGS sequence"/>
</dbReference>
<proteinExistence type="predicted"/>
<dbReference type="PANTHER" id="PTHR37171">
    <property type="entry name" value="SERINE/THREONINE-PROTEIN KINASE YRZF-RELATED"/>
    <property type="match status" value="1"/>
</dbReference>